<comment type="caution">
    <text evidence="1">The sequence shown here is derived from an EMBL/GenBank/DDBJ whole genome shotgun (WGS) entry which is preliminary data.</text>
</comment>
<accession>A0A5C6E299</accession>
<dbReference type="EMBL" id="SJPY01000003">
    <property type="protein sequence ID" value="TWU43030.1"/>
    <property type="molecule type" value="Genomic_DNA"/>
</dbReference>
<reference evidence="1 2" key="1">
    <citation type="submission" date="2019-02" db="EMBL/GenBank/DDBJ databases">
        <title>Deep-cultivation of Planctomycetes and their phenomic and genomic characterization uncovers novel biology.</title>
        <authorList>
            <person name="Wiegand S."/>
            <person name="Jogler M."/>
            <person name="Boedeker C."/>
            <person name="Pinto D."/>
            <person name="Vollmers J."/>
            <person name="Rivas-Marin E."/>
            <person name="Kohn T."/>
            <person name="Peeters S.H."/>
            <person name="Heuer A."/>
            <person name="Rast P."/>
            <person name="Oberbeckmann S."/>
            <person name="Bunk B."/>
            <person name="Jeske O."/>
            <person name="Meyerdierks A."/>
            <person name="Storesund J.E."/>
            <person name="Kallscheuer N."/>
            <person name="Luecker S."/>
            <person name="Lage O.M."/>
            <person name="Pohl T."/>
            <person name="Merkel B.J."/>
            <person name="Hornburger P."/>
            <person name="Mueller R.-W."/>
            <person name="Bruemmer F."/>
            <person name="Labrenz M."/>
            <person name="Spormann A.M."/>
            <person name="Op Den Camp H."/>
            <person name="Overmann J."/>
            <person name="Amann R."/>
            <person name="Jetten M.S.M."/>
            <person name="Mascher T."/>
            <person name="Medema M.H."/>
            <person name="Devos D.P."/>
            <person name="Kaster A.-K."/>
            <person name="Ovreas L."/>
            <person name="Rohde M."/>
            <person name="Galperin M.Y."/>
            <person name="Jogler C."/>
        </authorList>
    </citation>
    <scope>NUCLEOTIDE SEQUENCE [LARGE SCALE GENOMIC DNA]</scope>
    <source>
        <strain evidence="1 2">Q31b</strain>
    </source>
</reference>
<proteinExistence type="predicted"/>
<protein>
    <submittedName>
        <fullName evidence="1">Uncharacterized protein</fullName>
    </submittedName>
</protein>
<dbReference type="AlphaFoldDB" id="A0A5C6E299"/>
<dbReference type="Proteomes" id="UP000315471">
    <property type="component" value="Unassembled WGS sequence"/>
</dbReference>
<evidence type="ECO:0000313" key="2">
    <source>
        <dbReference type="Proteomes" id="UP000315471"/>
    </source>
</evidence>
<gene>
    <name evidence="1" type="ORF">Q31b_20650</name>
</gene>
<organism evidence="1 2">
    <name type="scientific">Novipirellula aureliae</name>
    <dbReference type="NCBI Taxonomy" id="2527966"/>
    <lineage>
        <taxon>Bacteria</taxon>
        <taxon>Pseudomonadati</taxon>
        <taxon>Planctomycetota</taxon>
        <taxon>Planctomycetia</taxon>
        <taxon>Pirellulales</taxon>
        <taxon>Pirellulaceae</taxon>
        <taxon>Novipirellula</taxon>
    </lineage>
</organism>
<evidence type="ECO:0000313" key="1">
    <source>
        <dbReference type="EMBL" id="TWU43030.1"/>
    </source>
</evidence>
<sequence>MLVDESQRFWFASLAELQIALGLDPLDQAMGVSSLPESRRPGPESSSAPIEVEVKIVTRCWSPGFGRITRPSEIA</sequence>
<name>A0A5C6E299_9BACT</name>
<keyword evidence="2" id="KW-1185">Reference proteome</keyword>